<comment type="caution">
    <text evidence="2">The sequence shown here is derived from an EMBL/GenBank/DDBJ whole genome shotgun (WGS) entry which is preliminary data.</text>
</comment>
<keyword evidence="3" id="KW-1185">Reference proteome</keyword>
<dbReference type="InterPro" id="IPR037523">
    <property type="entry name" value="VOC_core"/>
</dbReference>
<reference evidence="2 3" key="1">
    <citation type="submission" date="2024-07" db="EMBL/GenBank/DDBJ databases">
        <title>The genome sequence of type strain Sediminicola luteus GDMCC 1.2596T.</title>
        <authorList>
            <person name="Liu Y."/>
        </authorList>
    </citation>
    <scope>NUCLEOTIDE SEQUENCE [LARGE SCALE GENOMIC DNA]</scope>
    <source>
        <strain evidence="2 3">GDMCC 1.2596</strain>
    </source>
</reference>
<dbReference type="PROSITE" id="PS51819">
    <property type="entry name" value="VOC"/>
    <property type="match status" value="1"/>
</dbReference>
<name>A0ABV2TXH9_9FLAO</name>
<sequence>MIKTEPILAVKDVNKSSSWYQKLLNCKGIHGGTSFEVLTDMDGNQILSLHKWDEHGHPTLTNAKIKPGHGLILYFRVDNLDRLWQNAKDLKAFIEEEPHLNKNSGRMEFSLRDLDDYYISICADNTD</sequence>
<evidence type="ECO:0000313" key="2">
    <source>
        <dbReference type="EMBL" id="MET7029952.1"/>
    </source>
</evidence>
<evidence type="ECO:0000259" key="1">
    <source>
        <dbReference type="PROSITE" id="PS51819"/>
    </source>
</evidence>
<dbReference type="InterPro" id="IPR029068">
    <property type="entry name" value="Glyas_Bleomycin-R_OHBP_Dase"/>
</dbReference>
<gene>
    <name evidence="2" type="ORF">ABXZ32_11120</name>
</gene>
<organism evidence="2 3">
    <name type="scientific">Sediminicola luteus</name>
    <dbReference type="NCBI Taxonomy" id="319238"/>
    <lineage>
        <taxon>Bacteria</taxon>
        <taxon>Pseudomonadati</taxon>
        <taxon>Bacteroidota</taxon>
        <taxon>Flavobacteriia</taxon>
        <taxon>Flavobacteriales</taxon>
        <taxon>Flavobacteriaceae</taxon>
        <taxon>Sediminicola</taxon>
    </lineage>
</organism>
<dbReference type="Gene3D" id="3.10.180.10">
    <property type="entry name" value="2,3-Dihydroxybiphenyl 1,2-Dioxygenase, domain 1"/>
    <property type="match status" value="1"/>
</dbReference>
<dbReference type="Pfam" id="PF00903">
    <property type="entry name" value="Glyoxalase"/>
    <property type="match status" value="1"/>
</dbReference>
<feature type="domain" description="VOC" evidence="1">
    <location>
        <begin position="1"/>
        <end position="124"/>
    </location>
</feature>
<dbReference type="Proteomes" id="UP001549773">
    <property type="component" value="Unassembled WGS sequence"/>
</dbReference>
<proteinExistence type="predicted"/>
<dbReference type="SUPFAM" id="SSF54593">
    <property type="entry name" value="Glyoxalase/Bleomycin resistance protein/Dihydroxybiphenyl dioxygenase"/>
    <property type="match status" value="1"/>
</dbReference>
<dbReference type="InterPro" id="IPR004360">
    <property type="entry name" value="Glyas_Fos-R_dOase_dom"/>
</dbReference>
<accession>A0ABV2TXH9</accession>
<dbReference type="EMBL" id="JBEWYP010000006">
    <property type="protein sequence ID" value="MET7029952.1"/>
    <property type="molecule type" value="Genomic_DNA"/>
</dbReference>
<protein>
    <submittedName>
        <fullName evidence="2">VOC family protein</fullName>
    </submittedName>
</protein>
<dbReference type="RefSeq" id="WP_354618751.1">
    <property type="nucleotide sequence ID" value="NZ_JBEWYP010000006.1"/>
</dbReference>
<evidence type="ECO:0000313" key="3">
    <source>
        <dbReference type="Proteomes" id="UP001549773"/>
    </source>
</evidence>